<keyword evidence="11" id="KW-0249">Electron transport</keyword>
<dbReference type="GO" id="GO:0009055">
    <property type="term" value="F:electron transfer activity"/>
    <property type="evidence" value="ECO:0007669"/>
    <property type="project" value="TreeGrafter"/>
</dbReference>
<evidence type="ECO:0000256" key="5">
    <source>
        <dbReference type="ARBA" id="ARBA00014044"/>
    </source>
</evidence>
<keyword evidence="9" id="KW-0285">Flavoprotein</keyword>
<dbReference type="InterPro" id="IPR003952">
    <property type="entry name" value="FRD_SDH_FAD_BS"/>
</dbReference>
<reference evidence="21" key="1">
    <citation type="submission" date="2016-07" db="EMBL/GenBank/DDBJ databases">
        <authorList>
            <person name="Florea S."/>
            <person name="Webb J.S."/>
            <person name="Jaromczyk J."/>
            <person name="Schardl C.L."/>
        </authorList>
    </citation>
    <scope>NUCLEOTIDE SEQUENCE [LARGE SCALE GENOMIC DNA]</scope>
    <source>
        <strain evidence="21">MIT 01-6242</strain>
    </source>
</reference>
<dbReference type="Gene3D" id="3.90.700.10">
    <property type="entry name" value="Succinate dehydrogenase/fumarate reductase flavoprotein, catalytic domain"/>
    <property type="match status" value="1"/>
</dbReference>
<dbReference type="GO" id="GO:0009061">
    <property type="term" value="P:anaerobic respiration"/>
    <property type="evidence" value="ECO:0007669"/>
    <property type="project" value="TreeGrafter"/>
</dbReference>
<keyword evidence="21" id="KW-1185">Reference proteome</keyword>
<dbReference type="GO" id="GO:0050660">
    <property type="term" value="F:flavin adenine dinucleotide binding"/>
    <property type="evidence" value="ECO:0007669"/>
    <property type="project" value="InterPro"/>
</dbReference>
<dbReference type="GO" id="GO:0022900">
    <property type="term" value="P:electron transport chain"/>
    <property type="evidence" value="ECO:0007669"/>
    <property type="project" value="InterPro"/>
</dbReference>
<dbReference type="InterPro" id="IPR030664">
    <property type="entry name" value="SdhA/FrdA/AprA"/>
</dbReference>
<dbReference type="EC" id="1.3.5.1" evidence="4"/>
<evidence type="ECO:0000256" key="6">
    <source>
        <dbReference type="ARBA" id="ARBA00022448"/>
    </source>
</evidence>
<accession>A0A1B1U3T5</accession>
<dbReference type="GO" id="GO:0008177">
    <property type="term" value="F:succinate dehydrogenase (quinone) activity"/>
    <property type="evidence" value="ECO:0007669"/>
    <property type="project" value="UniProtKB-EC"/>
</dbReference>
<dbReference type="NCBIfam" id="TIGR01812">
    <property type="entry name" value="sdhA_frdA_Gneg"/>
    <property type="match status" value="1"/>
</dbReference>
<keyword evidence="12" id="KW-0560">Oxidoreductase</keyword>
<dbReference type="PIRSF" id="PIRSF000171">
    <property type="entry name" value="SDHA_APRA_LASPO"/>
    <property type="match status" value="1"/>
</dbReference>
<evidence type="ECO:0000256" key="12">
    <source>
        <dbReference type="ARBA" id="ARBA00023002"/>
    </source>
</evidence>
<dbReference type="RefSeq" id="WP_066338391.1">
    <property type="nucleotide sequence ID" value="NZ_CP016503.1"/>
</dbReference>
<comment type="similarity">
    <text evidence="3">Belongs to the FAD-dependent oxidoreductase 2 family. FRD/SDH subfamily.</text>
</comment>
<evidence type="ECO:0000259" key="19">
    <source>
        <dbReference type="Pfam" id="PF02910"/>
    </source>
</evidence>
<keyword evidence="10" id="KW-0274">FAD</keyword>
<dbReference type="AlphaFoldDB" id="A0A1B1U3T5"/>
<evidence type="ECO:0000256" key="14">
    <source>
        <dbReference type="ARBA" id="ARBA00030461"/>
    </source>
</evidence>
<feature type="domain" description="FAD-dependent oxidoreductase 2 FAD-binding" evidence="18">
    <location>
        <begin position="7"/>
        <end position="412"/>
    </location>
</feature>
<dbReference type="PANTHER" id="PTHR11632:SF71">
    <property type="entry name" value="FUMARATE REDUCTASE FLAVOPROTEIN SUBUNIT"/>
    <property type="match status" value="1"/>
</dbReference>
<name>A0A1B1U3T5_9HELI</name>
<keyword evidence="6" id="KW-0813">Transport</keyword>
<dbReference type="FunFam" id="3.90.700.10:FF:000005">
    <property type="entry name" value="Succinate dehydrogenase flavoprotein subunit"/>
    <property type="match status" value="1"/>
</dbReference>
<comment type="catalytic activity">
    <reaction evidence="15">
        <text>a quinone + succinate = fumarate + a quinol</text>
        <dbReference type="Rhea" id="RHEA:40523"/>
        <dbReference type="ChEBI" id="CHEBI:24646"/>
        <dbReference type="ChEBI" id="CHEBI:29806"/>
        <dbReference type="ChEBI" id="CHEBI:30031"/>
        <dbReference type="ChEBI" id="CHEBI:132124"/>
        <dbReference type="EC" id="1.3.5.1"/>
    </reaction>
</comment>
<dbReference type="InterPro" id="IPR037099">
    <property type="entry name" value="Fum_R/Succ_DH_flav-like_C_sf"/>
</dbReference>
<dbReference type="SUPFAM" id="SSF51905">
    <property type="entry name" value="FAD/NAD(P)-binding domain"/>
    <property type="match status" value="1"/>
</dbReference>
<feature type="domain" description="Fumarate reductase/succinate dehydrogenase flavoprotein-like C-terminal" evidence="19">
    <location>
        <begin position="470"/>
        <end position="599"/>
    </location>
</feature>
<dbReference type="Pfam" id="PF02910">
    <property type="entry name" value="Succ_DH_flav_C"/>
    <property type="match status" value="1"/>
</dbReference>
<comment type="subunit">
    <text evidence="16">Part of an enzyme complex containing three subunits: a flavoprotein (frdA), an iron-sulfur protein (frdB), and diheme cytochrome b (frdC).</text>
</comment>
<dbReference type="PANTHER" id="PTHR11632">
    <property type="entry name" value="SUCCINATE DEHYDROGENASE 2 FLAVOPROTEIN SUBUNIT"/>
    <property type="match status" value="1"/>
</dbReference>
<dbReference type="EMBL" id="CP016503">
    <property type="protein sequence ID" value="ANV97418.1"/>
    <property type="molecule type" value="Genomic_DNA"/>
</dbReference>
<dbReference type="InterPro" id="IPR036188">
    <property type="entry name" value="FAD/NAD-bd_sf"/>
</dbReference>
<comment type="subcellular location">
    <subcellularLocation>
        <location evidence="2">Cell inner membrane</location>
        <topology evidence="2">Peripheral membrane protein</topology>
        <orientation evidence="2">Cytoplasmic side</orientation>
    </subcellularLocation>
</comment>
<dbReference type="PRINTS" id="PR00368">
    <property type="entry name" value="FADPNR"/>
</dbReference>
<dbReference type="GO" id="GO:0005886">
    <property type="term" value="C:plasma membrane"/>
    <property type="evidence" value="ECO:0007669"/>
    <property type="project" value="UniProtKB-SubCell"/>
</dbReference>
<keyword evidence="7" id="KW-1003">Cell membrane</keyword>
<dbReference type="STRING" id="222136.BBW65_00665"/>
<dbReference type="InterPro" id="IPR027477">
    <property type="entry name" value="Succ_DH/fumarate_Rdtase_cat_sf"/>
</dbReference>
<evidence type="ECO:0000256" key="1">
    <source>
        <dbReference type="ARBA" id="ARBA00001974"/>
    </source>
</evidence>
<dbReference type="Pfam" id="PF00890">
    <property type="entry name" value="FAD_binding_2"/>
    <property type="match status" value="1"/>
</dbReference>
<gene>
    <name evidence="20" type="ORF">BBW65_00665</name>
</gene>
<dbReference type="OrthoDB" id="9806724at2"/>
<keyword evidence="8" id="KW-0997">Cell inner membrane</keyword>
<protein>
    <recommendedName>
        <fullName evidence="5">Fumarate reductase flavoprotein subunit</fullName>
        <ecNumber evidence="4">1.3.5.1</ecNumber>
    </recommendedName>
    <alternativeName>
        <fullName evidence="14">Quinol-fumarate reductase flavoprotein subunit</fullName>
    </alternativeName>
</protein>
<dbReference type="InterPro" id="IPR015939">
    <property type="entry name" value="Fum_Rdtase/Succ_DH_flav-like_C"/>
</dbReference>
<dbReference type="InterPro" id="IPR003953">
    <property type="entry name" value="FAD-dep_OxRdtase_2_FAD-bd"/>
</dbReference>
<evidence type="ECO:0000259" key="18">
    <source>
        <dbReference type="Pfam" id="PF00890"/>
    </source>
</evidence>
<dbReference type="SUPFAM" id="SSF46977">
    <property type="entry name" value="Succinate dehydrogenase/fumarate reductase flavoprotein C-terminal domain"/>
    <property type="match status" value="1"/>
</dbReference>
<evidence type="ECO:0000313" key="21">
    <source>
        <dbReference type="Proteomes" id="UP000092884"/>
    </source>
</evidence>
<dbReference type="SUPFAM" id="SSF56425">
    <property type="entry name" value="Succinate dehydrogenase/fumarate reductase flavoprotein, catalytic domain"/>
    <property type="match status" value="1"/>
</dbReference>
<evidence type="ECO:0000256" key="4">
    <source>
        <dbReference type="ARBA" id="ARBA00012792"/>
    </source>
</evidence>
<dbReference type="FunFam" id="3.50.50.60:FF:000009">
    <property type="entry name" value="Succinate dehydrogenase flavoprotein subunit"/>
    <property type="match status" value="1"/>
</dbReference>
<dbReference type="KEGG" id="het:BBW65_00665"/>
<sequence>MKIVYSDALVVGGGLAGLRSAIGCRQLGLKTIVLSLIPVKRSHSAAAQGGMQASLGNATKARGDNEDIHFMDTVKGSDWGCDQKVARMFAATAPKAIRELASWGVPWNRVKAGEHSAIIKGQKETFQEDEEAHGLINARDFGGTKKWRACYTGDATGHSMLYAVANEAMRLGTEILDRKEMVAVIHYEGKCYGVVARDLVTGELIAFVSKGTLIATGGYGRIYKNTTNAVICDGVAAGAVLETGIVRLGNMEAVQFHPTPIVPSGILLTEGCRGDGGLLRDVDGHAFMADYEPEKRDLASRDVVSRRMLEHIKAGKGIKSPYGDHLWLDISILGAEHIHKNLRDVWEIAHCFNGIDLAQKGVYAPVRPMQHYSMGGIRTNARGETKLKGLFAAGEAACWDMHGFNRLGGNSVAEAVVAGMVVGDYFAEHCKNSQAEISTEVIQGFLDREQAKLEAIIQRENGENPFKLKAQMQELVEEYIGIFRTEEGLQKAVDGLEELCRRSKNISIHYKELSANPELEEAYRVQKMIKIALCVAKGALERKESRGAHSREDYPKRDDANWLKRTLAYWKNAEDTMPTLEYEELDIMEMEIAPAYRGYGPQGMIIENEKSAKRAQEIEEITQKLKEDGKNRWEIQDALMPFELQERYKARIERIGEPL</sequence>
<evidence type="ECO:0000256" key="8">
    <source>
        <dbReference type="ARBA" id="ARBA00022519"/>
    </source>
</evidence>
<evidence type="ECO:0000256" key="10">
    <source>
        <dbReference type="ARBA" id="ARBA00022827"/>
    </source>
</evidence>
<evidence type="ECO:0000256" key="15">
    <source>
        <dbReference type="ARBA" id="ARBA00049220"/>
    </source>
</evidence>
<evidence type="ECO:0000256" key="9">
    <source>
        <dbReference type="ARBA" id="ARBA00022630"/>
    </source>
</evidence>
<proteinExistence type="inferred from homology"/>
<keyword evidence="13" id="KW-0472">Membrane</keyword>
<feature type="active site" description="Proton acceptor" evidence="17">
    <location>
        <position position="301"/>
    </location>
</feature>
<evidence type="ECO:0000256" key="11">
    <source>
        <dbReference type="ARBA" id="ARBA00022982"/>
    </source>
</evidence>
<dbReference type="Proteomes" id="UP000092884">
    <property type="component" value="Chromosome"/>
</dbReference>
<dbReference type="InterPro" id="IPR014006">
    <property type="entry name" value="Succ_Dhase_FrdA_Gneg"/>
</dbReference>
<evidence type="ECO:0000313" key="20">
    <source>
        <dbReference type="EMBL" id="ANV97418.1"/>
    </source>
</evidence>
<evidence type="ECO:0000256" key="2">
    <source>
        <dbReference type="ARBA" id="ARBA00004515"/>
    </source>
</evidence>
<dbReference type="NCBIfam" id="NF006383">
    <property type="entry name" value="PRK08626.1"/>
    <property type="match status" value="1"/>
</dbReference>
<dbReference type="Gene3D" id="1.20.58.100">
    <property type="entry name" value="Fumarate reductase/succinate dehydrogenase flavoprotein-like, C-terminal domain"/>
    <property type="match status" value="1"/>
</dbReference>
<dbReference type="Gene3D" id="3.10.20.820">
    <property type="match status" value="1"/>
</dbReference>
<evidence type="ECO:0000256" key="17">
    <source>
        <dbReference type="PIRSR" id="PIRSR000171-1"/>
    </source>
</evidence>
<dbReference type="PROSITE" id="PS00504">
    <property type="entry name" value="FRD_SDH_FAD_BINDING"/>
    <property type="match status" value="1"/>
</dbReference>
<evidence type="ECO:0000256" key="13">
    <source>
        <dbReference type="ARBA" id="ARBA00023136"/>
    </source>
</evidence>
<evidence type="ECO:0000256" key="3">
    <source>
        <dbReference type="ARBA" id="ARBA00008040"/>
    </source>
</evidence>
<evidence type="ECO:0000256" key="16">
    <source>
        <dbReference type="ARBA" id="ARBA00066269"/>
    </source>
</evidence>
<evidence type="ECO:0000256" key="7">
    <source>
        <dbReference type="ARBA" id="ARBA00022475"/>
    </source>
</evidence>
<comment type="cofactor">
    <cofactor evidence="1">
        <name>FAD</name>
        <dbReference type="ChEBI" id="CHEBI:57692"/>
    </cofactor>
</comment>
<dbReference type="Gene3D" id="3.50.50.60">
    <property type="entry name" value="FAD/NAD(P)-binding domain"/>
    <property type="match status" value="1"/>
</dbReference>
<organism evidence="20 21">
    <name type="scientific">Helicobacter enhydrae</name>
    <dbReference type="NCBI Taxonomy" id="222136"/>
    <lineage>
        <taxon>Bacteria</taxon>
        <taxon>Pseudomonadati</taxon>
        <taxon>Campylobacterota</taxon>
        <taxon>Epsilonproteobacteria</taxon>
        <taxon>Campylobacterales</taxon>
        <taxon>Helicobacteraceae</taxon>
        <taxon>Helicobacter</taxon>
    </lineage>
</organism>